<evidence type="ECO:0000259" key="6">
    <source>
        <dbReference type="Pfam" id="PF01494"/>
    </source>
</evidence>
<keyword evidence="8" id="KW-1185">Reference proteome</keyword>
<comment type="similarity">
    <text evidence="1">Belongs to the paxM FAD-dependent monooxygenase family.</text>
</comment>
<dbReference type="Pfam" id="PF01494">
    <property type="entry name" value="FAD_binding_3"/>
    <property type="match status" value="1"/>
</dbReference>
<dbReference type="PANTHER" id="PTHR47356:SF2">
    <property type="entry name" value="FAD-BINDING DOMAIN-CONTAINING PROTEIN-RELATED"/>
    <property type="match status" value="1"/>
</dbReference>
<keyword evidence="4" id="KW-0560">Oxidoreductase</keyword>
<feature type="transmembrane region" description="Helical" evidence="5">
    <location>
        <begin position="658"/>
        <end position="676"/>
    </location>
</feature>
<evidence type="ECO:0000256" key="1">
    <source>
        <dbReference type="ARBA" id="ARBA00007992"/>
    </source>
</evidence>
<dbReference type="InterPro" id="IPR002938">
    <property type="entry name" value="FAD-bd"/>
</dbReference>
<gene>
    <name evidence="7" type="ORF">L207DRAFT_450061</name>
</gene>
<dbReference type="EMBL" id="KZ613939">
    <property type="protein sequence ID" value="PMD45891.1"/>
    <property type="molecule type" value="Genomic_DNA"/>
</dbReference>
<evidence type="ECO:0000313" key="8">
    <source>
        <dbReference type="Proteomes" id="UP000235786"/>
    </source>
</evidence>
<dbReference type="AlphaFoldDB" id="A0A2J6S553"/>
<dbReference type="InterPro" id="IPR036188">
    <property type="entry name" value="FAD/NAD-bd_sf"/>
</dbReference>
<dbReference type="OrthoDB" id="10029326at2759"/>
<dbReference type="PANTHER" id="PTHR47356">
    <property type="entry name" value="FAD-DEPENDENT MONOOXYGENASE ASQG-RELATED"/>
    <property type="match status" value="1"/>
</dbReference>
<feature type="domain" description="FAD-binding" evidence="6">
    <location>
        <begin position="5"/>
        <end position="375"/>
    </location>
</feature>
<dbReference type="PRINTS" id="PR00420">
    <property type="entry name" value="RNGMNOXGNASE"/>
</dbReference>
<evidence type="ECO:0000256" key="4">
    <source>
        <dbReference type="ARBA" id="ARBA00023002"/>
    </source>
</evidence>
<dbReference type="Proteomes" id="UP000235786">
    <property type="component" value="Unassembled WGS sequence"/>
</dbReference>
<feature type="transmembrane region" description="Helical" evidence="5">
    <location>
        <begin position="688"/>
        <end position="715"/>
    </location>
</feature>
<dbReference type="STRING" id="1149755.A0A2J6S553"/>
<feature type="transmembrane region" description="Helical" evidence="5">
    <location>
        <begin position="582"/>
        <end position="599"/>
    </location>
</feature>
<proteinExistence type="inferred from homology"/>
<feature type="transmembrane region" description="Helical" evidence="5">
    <location>
        <begin position="620"/>
        <end position="638"/>
    </location>
</feature>
<feature type="transmembrane region" description="Helical" evidence="5">
    <location>
        <begin position="548"/>
        <end position="570"/>
    </location>
</feature>
<organism evidence="7 8">
    <name type="scientific">Hyaloscypha variabilis (strain UAMH 11265 / GT02V1 / F)</name>
    <name type="common">Meliniomyces variabilis</name>
    <dbReference type="NCBI Taxonomy" id="1149755"/>
    <lineage>
        <taxon>Eukaryota</taxon>
        <taxon>Fungi</taxon>
        <taxon>Dikarya</taxon>
        <taxon>Ascomycota</taxon>
        <taxon>Pezizomycotina</taxon>
        <taxon>Leotiomycetes</taxon>
        <taxon>Helotiales</taxon>
        <taxon>Hyaloscyphaceae</taxon>
        <taxon>Hyaloscypha</taxon>
        <taxon>Hyaloscypha variabilis</taxon>
    </lineage>
</organism>
<feature type="transmembrane region" description="Helical" evidence="5">
    <location>
        <begin position="504"/>
        <end position="527"/>
    </location>
</feature>
<keyword evidence="2" id="KW-0285">Flavoprotein</keyword>
<evidence type="ECO:0000256" key="3">
    <source>
        <dbReference type="ARBA" id="ARBA00022827"/>
    </source>
</evidence>
<evidence type="ECO:0000313" key="7">
    <source>
        <dbReference type="EMBL" id="PMD45891.1"/>
    </source>
</evidence>
<reference evidence="7 8" key="1">
    <citation type="submission" date="2016-04" db="EMBL/GenBank/DDBJ databases">
        <title>A degradative enzymes factory behind the ericoid mycorrhizal symbiosis.</title>
        <authorList>
            <consortium name="DOE Joint Genome Institute"/>
            <person name="Martino E."/>
            <person name="Morin E."/>
            <person name="Grelet G."/>
            <person name="Kuo A."/>
            <person name="Kohler A."/>
            <person name="Daghino S."/>
            <person name="Barry K."/>
            <person name="Choi C."/>
            <person name="Cichocki N."/>
            <person name="Clum A."/>
            <person name="Copeland A."/>
            <person name="Hainaut M."/>
            <person name="Haridas S."/>
            <person name="Labutti K."/>
            <person name="Lindquist E."/>
            <person name="Lipzen A."/>
            <person name="Khouja H.-R."/>
            <person name="Murat C."/>
            <person name="Ohm R."/>
            <person name="Olson A."/>
            <person name="Spatafora J."/>
            <person name="Veneault-Fourrey C."/>
            <person name="Henrissat B."/>
            <person name="Grigoriev I."/>
            <person name="Martin F."/>
            <person name="Perotto S."/>
        </authorList>
    </citation>
    <scope>NUCLEOTIDE SEQUENCE [LARGE SCALE GENOMIC DNA]</scope>
    <source>
        <strain evidence="7 8">F</strain>
    </source>
</reference>
<keyword evidence="5" id="KW-0472">Membrane</keyword>
<dbReference type="GO" id="GO:0004497">
    <property type="term" value="F:monooxygenase activity"/>
    <property type="evidence" value="ECO:0007669"/>
    <property type="project" value="InterPro"/>
</dbReference>
<dbReference type="SUPFAM" id="SSF51905">
    <property type="entry name" value="FAD/NAD(P)-binding domain"/>
    <property type="match status" value="1"/>
</dbReference>
<evidence type="ECO:0000256" key="2">
    <source>
        <dbReference type="ARBA" id="ARBA00022630"/>
    </source>
</evidence>
<accession>A0A2J6S553</accession>
<keyword evidence="3" id="KW-0274">FAD</keyword>
<name>A0A2J6S553_HYAVF</name>
<dbReference type="Gene3D" id="3.50.50.60">
    <property type="entry name" value="FAD/NAD(P)-binding domain"/>
    <property type="match status" value="1"/>
</dbReference>
<dbReference type="InterPro" id="IPR050562">
    <property type="entry name" value="FAD_mOase_fung"/>
</dbReference>
<sequence length="731" mass="81624">MANLRVIIVGGGIGGLTLANCLQHANIDFVLLESREKIGMHFGAGVGIDPPAARILDQLGVFSDLESQFVGTAPTRAAIQRDVNGKYLFESYGYALSEARTGYACAFYRRPAVLQTLLKHINEKEKILVSKRVRNITYEISKPIVACEDGSTYSGDIVVGCDGVRSVVRQEMWRITDKEQPGKIPSSDKDFLTANWRGMYAISGPVLGLDTGAVQVSLNRDEAFYWFVLKDGNVMWCMVEKLDKEYHLPNIPRYTEEDARVWVESKLDRVLVSDTLNHITLADLWKNREVVALVPVEEGDLKVWTSGRIVCVGDSVHKVTPESGIGTTIVTETAASLANHLKRLVDNSEGKTPTTADIETCLKSFETHRHPRASMVTKHGFQNVRVFTLASRRVRMIIKYLLPNMGGESTQSERYIAAEKVDFLPVPQRSLNGTMAFNPTQGTGQKEPRKPRAMLALPLLLLAVNALWNKEAPTLVVQMLNLPLFLIVLMEGSRRAYFLNPIQWPLFFSILSYFLGMTTMVDFWLFLHYSWSPIDLFGALDQRLLQMNYAKTLLPTIFIGAILPAITITAYPEAELSKNLHFIWPVLPIVLVILHRLFASLVQDSTPFDRFYRVKADLPSIRRAVIPAAFVAAALFNYNRITGTGPQVPALHEVPSALRGIIGAELGGCIWIVLLFKDLKKARMVETSWVVLLVGYWLAVSSIGSGATLLAGWLWREQILATKRHWAAVTK</sequence>
<evidence type="ECO:0000256" key="5">
    <source>
        <dbReference type="SAM" id="Phobius"/>
    </source>
</evidence>
<keyword evidence="5" id="KW-0812">Transmembrane</keyword>
<protein>
    <submittedName>
        <fullName evidence="7">FAD/NAD(P)-binding domain-containing protein</fullName>
    </submittedName>
</protein>
<dbReference type="GO" id="GO:0071949">
    <property type="term" value="F:FAD binding"/>
    <property type="evidence" value="ECO:0007669"/>
    <property type="project" value="InterPro"/>
</dbReference>
<keyword evidence="5" id="KW-1133">Transmembrane helix</keyword>